<name>A0ABT3BK50_9RHOB</name>
<dbReference type="EMBL" id="JALIEB010000022">
    <property type="protein sequence ID" value="MCV3273920.1"/>
    <property type="molecule type" value="Genomic_DNA"/>
</dbReference>
<evidence type="ECO:0000313" key="4">
    <source>
        <dbReference type="EMBL" id="MCV3273920.1"/>
    </source>
</evidence>
<reference evidence="4 5" key="1">
    <citation type="submission" date="2022-04" db="EMBL/GenBank/DDBJ databases">
        <title>Roseobacter sp. WL0113 is a bacterium isolated from neritic sediment.</title>
        <authorList>
            <person name="Wang L."/>
            <person name="He W."/>
            <person name="Zhang D.-F."/>
        </authorList>
    </citation>
    <scope>NUCLEOTIDE SEQUENCE [LARGE SCALE GENOMIC DNA]</scope>
    <source>
        <strain evidence="4 5">WL0113</strain>
    </source>
</reference>
<dbReference type="Gene3D" id="1.10.530.10">
    <property type="match status" value="1"/>
</dbReference>
<evidence type="ECO:0000259" key="3">
    <source>
        <dbReference type="Pfam" id="PF01464"/>
    </source>
</evidence>
<dbReference type="Proteomes" id="UP001208690">
    <property type="component" value="Unassembled WGS sequence"/>
</dbReference>
<accession>A0ABT3BK50</accession>
<evidence type="ECO:0000256" key="1">
    <source>
        <dbReference type="ARBA" id="ARBA00009387"/>
    </source>
</evidence>
<dbReference type="RefSeq" id="WP_263846123.1">
    <property type="nucleotide sequence ID" value="NZ_JALIEB010000022.1"/>
</dbReference>
<dbReference type="Pfam" id="PF01464">
    <property type="entry name" value="SLT"/>
    <property type="match status" value="1"/>
</dbReference>
<protein>
    <submittedName>
        <fullName evidence="4">Lytic transglycosylase domain-containing protein</fullName>
    </submittedName>
</protein>
<evidence type="ECO:0000256" key="2">
    <source>
        <dbReference type="SAM" id="SignalP"/>
    </source>
</evidence>
<gene>
    <name evidence="4" type="ORF">MUB52_21000</name>
</gene>
<organism evidence="4 5">
    <name type="scientific">Roseobacter sinensis</name>
    <dbReference type="NCBI Taxonomy" id="2931391"/>
    <lineage>
        <taxon>Bacteria</taxon>
        <taxon>Pseudomonadati</taxon>
        <taxon>Pseudomonadota</taxon>
        <taxon>Alphaproteobacteria</taxon>
        <taxon>Rhodobacterales</taxon>
        <taxon>Roseobacteraceae</taxon>
        <taxon>Roseobacter</taxon>
    </lineage>
</organism>
<keyword evidence="2" id="KW-0732">Signal</keyword>
<proteinExistence type="inferred from homology"/>
<feature type="chain" id="PRO_5046625256" evidence="2">
    <location>
        <begin position="21"/>
        <end position="220"/>
    </location>
</feature>
<feature type="signal peptide" evidence="2">
    <location>
        <begin position="1"/>
        <end position="20"/>
    </location>
</feature>
<dbReference type="InterPro" id="IPR008258">
    <property type="entry name" value="Transglycosylase_SLT_dom_1"/>
</dbReference>
<keyword evidence="5" id="KW-1185">Reference proteome</keyword>
<comment type="caution">
    <text evidence="4">The sequence shown here is derived from an EMBL/GenBank/DDBJ whole genome shotgun (WGS) entry which is preliminary data.</text>
</comment>
<feature type="domain" description="Transglycosylase SLT" evidence="3">
    <location>
        <begin position="87"/>
        <end position="153"/>
    </location>
</feature>
<evidence type="ECO:0000313" key="5">
    <source>
        <dbReference type="Proteomes" id="UP001208690"/>
    </source>
</evidence>
<dbReference type="InterPro" id="IPR023346">
    <property type="entry name" value="Lysozyme-like_dom_sf"/>
</dbReference>
<sequence length="220" mass="24008">MRLILTLILGLVLSAPAPLAAESDADTEPPKQLPLMRWSHMENARLWNAAALRALRQHGRVLVETVPADIARWCPYYAEAGTAGREAFWVGFMSALAKHESTYKPWAVGGGGKWYGLLQIAPATARGYECRAGSGEALKDGGDNLSCAIRIMAVTVPRDGVIAARDTRWRGVAADWGPMRVPSKQRDIAAWVSAQPYCAAPQEPVKPARTRLPRTHGEDR</sequence>
<dbReference type="SUPFAM" id="SSF53955">
    <property type="entry name" value="Lysozyme-like"/>
    <property type="match status" value="1"/>
</dbReference>
<comment type="similarity">
    <text evidence="1">Belongs to the virb1 family.</text>
</comment>